<dbReference type="GeneID" id="30957813"/>
<reference evidence="2 5" key="1">
    <citation type="submission" date="2017-01" db="EMBL/GenBank/DDBJ databases">
        <title>Complete genome sequence of Haloterrigena daqingensis type strain (JX313T).</title>
        <authorList>
            <person name="Shuang W."/>
        </authorList>
    </citation>
    <scope>NUCLEOTIDE SEQUENCE [LARGE SCALE GENOMIC DNA]</scope>
    <source>
        <strain evidence="5">JX313</strain>
        <strain evidence="2">JX313T</strain>
        <plasmid evidence="5">Plasmid unnamed2</plasmid>
        <plasmid evidence="2">unnamed2</plasmid>
    </source>
</reference>
<feature type="region of interest" description="Disordered" evidence="1">
    <location>
        <begin position="1"/>
        <end position="24"/>
    </location>
</feature>
<name>A0A1N7FXE9_9EURY</name>
<evidence type="ECO:0000313" key="2">
    <source>
        <dbReference type="EMBL" id="APX98538.1"/>
    </source>
</evidence>
<dbReference type="Proteomes" id="UP000185687">
    <property type="component" value="Unassembled WGS sequence"/>
</dbReference>
<geneLocation type="plasmid" evidence="2">
    <name>unnamed2</name>
</geneLocation>
<proteinExistence type="predicted"/>
<dbReference type="EMBL" id="FTNP01000008">
    <property type="protein sequence ID" value="SIS05043.1"/>
    <property type="molecule type" value="Genomic_DNA"/>
</dbReference>
<dbReference type="RefSeq" id="WP_076583933.1">
    <property type="nucleotide sequence ID" value="NZ_CP019329.1"/>
</dbReference>
<sequence length="227" mass="25601">MSTYINRQRKQSTSADEPETDRTELSEVRQRLFNVYEYVRDEDAELYTEIDQWLRESVDVPAGSVGEAVKSRLREIKRGNKMRDHRGVDDPTDAFHDDCEGCPNYGVACPMVKGYRGTQTIKRILETARTDEQVVEQLSDLAIEEDCHIVLDELNEYEDSHANFLKTGYELNARANRVVSGPVSPTGADAEGVEAEFSESDSLPPDAEETVESTIEAVLSDEEDEDE</sequence>
<dbReference type="KEGG" id="hda:BB347_17680"/>
<accession>A0A1N7FXE9</accession>
<dbReference type="EMBL" id="CP019329">
    <property type="protein sequence ID" value="APX98538.1"/>
    <property type="molecule type" value="Genomic_DNA"/>
</dbReference>
<evidence type="ECO:0000313" key="5">
    <source>
        <dbReference type="Proteomes" id="UP000187321"/>
    </source>
</evidence>
<keyword evidence="4" id="KW-1185">Reference proteome</keyword>
<gene>
    <name evidence="2" type="ORF">BB347_17680</name>
    <name evidence="3" type="ORF">SAMN05421809_3543</name>
</gene>
<keyword evidence="2" id="KW-0614">Plasmid</keyword>
<dbReference type="AlphaFoldDB" id="A0A1N7FXE9"/>
<feature type="compositionally biased region" description="Polar residues" evidence="1">
    <location>
        <begin position="1"/>
        <end position="15"/>
    </location>
</feature>
<dbReference type="OrthoDB" id="321365at2157"/>
<evidence type="ECO:0000256" key="1">
    <source>
        <dbReference type="SAM" id="MobiDB-lite"/>
    </source>
</evidence>
<protein>
    <submittedName>
        <fullName evidence="3">Uncharacterized protein</fullName>
    </submittedName>
</protein>
<organism evidence="3 4">
    <name type="scientific">Natronorubrum daqingense</name>
    <dbReference type="NCBI Taxonomy" id="588898"/>
    <lineage>
        <taxon>Archaea</taxon>
        <taxon>Methanobacteriati</taxon>
        <taxon>Methanobacteriota</taxon>
        <taxon>Stenosarchaea group</taxon>
        <taxon>Halobacteria</taxon>
        <taxon>Halobacteriales</taxon>
        <taxon>Natrialbaceae</taxon>
        <taxon>Natronorubrum</taxon>
    </lineage>
</organism>
<evidence type="ECO:0000313" key="3">
    <source>
        <dbReference type="EMBL" id="SIS05043.1"/>
    </source>
</evidence>
<dbReference type="Proteomes" id="UP000187321">
    <property type="component" value="Plasmid unnamed2"/>
</dbReference>
<evidence type="ECO:0000313" key="4">
    <source>
        <dbReference type="Proteomes" id="UP000185687"/>
    </source>
</evidence>
<feature type="region of interest" description="Disordered" evidence="1">
    <location>
        <begin position="182"/>
        <end position="227"/>
    </location>
</feature>
<reference evidence="3 4" key="2">
    <citation type="submission" date="2017-01" db="EMBL/GenBank/DDBJ databases">
        <authorList>
            <person name="Mah S.A."/>
            <person name="Swanson W.J."/>
            <person name="Moy G.W."/>
            <person name="Vacquier V.D."/>
        </authorList>
    </citation>
    <scope>NUCLEOTIDE SEQUENCE [LARGE SCALE GENOMIC DNA]</scope>
    <source>
        <strain evidence="3 4">CGMCC 1.8909</strain>
    </source>
</reference>